<dbReference type="InterPro" id="IPR044788">
    <property type="entry name" value="X8_dom_prot"/>
</dbReference>
<keyword evidence="2" id="KW-0336">GPI-anchor</keyword>
<evidence type="ECO:0000256" key="4">
    <source>
        <dbReference type="SAM" id="SignalP"/>
    </source>
</evidence>
<dbReference type="GO" id="GO:0009506">
    <property type="term" value="C:plasmodesma"/>
    <property type="evidence" value="ECO:0007669"/>
    <property type="project" value="UniProtKB-ARBA"/>
</dbReference>
<keyword evidence="2" id="KW-0472">Membrane</keyword>
<dbReference type="PANTHER" id="PTHR31044:SF25">
    <property type="entry name" value="PLASMODESMATA CALLOSE-BINDING PROTEIN 3"/>
    <property type="match status" value="1"/>
</dbReference>
<evidence type="ECO:0000256" key="3">
    <source>
        <dbReference type="ARBA" id="ARBA00022729"/>
    </source>
</evidence>
<dbReference type="GO" id="GO:0098552">
    <property type="term" value="C:side of membrane"/>
    <property type="evidence" value="ECO:0007669"/>
    <property type="project" value="UniProtKB-KW"/>
</dbReference>
<evidence type="ECO:0000313" key="6">
    <source>
        <dbReference type="EMBL" id="CAI8604531.1"/>
    </source>
</evidence>
<protein>
    <recommendedName>
        <fullName evidence="5">X8 domain-containing protein</fullName>
    </recommendedName>
</protein>
<evidence type="ECO:0000256" key="1">
    <source>
        <dbReference type="ARBA" id="ARBA00004609"/>
    </source>
</evidence>
<keyword evidence="3 4" id="KW-0732">Signal</keyword>
<dbReference type="SMART" id="SM00768">
    <property type="entry name" value="X8"/>
    <property type="match status" value="1"/>
</dbReference>
<keyword evidence="2" id="KW-0449">Lipoprotein</keyword>
<evidence type="ECO:0000259" key="5">
    <source>
        <dbReference type="SMART" id="SM00768"/>
    </source>
</evidence>
<feature type="signal peptide" evidence="4">
    <location>
        <begin position="1"/>
        <end position="21"/>
    </location>
</feature>
<dbReference type="AlphaFoldDB" id="A0AAV1A2J6"/>
<dbReference type="InterPro" id="IPR012946">
    <property type="entry name" value="X8"/>
</dbReference>
<proteinExistence type="predicted"/>
<sequence length="126" mass="13264">MAAAFALALLLFSFTAIPSSANCYAVNSYFQKKGQAPGTCDFAGTATPVASDPSVSGCVFPSSSSGAGTSTTTFHHHHLHPLSNKKRTAYNPSLPVPPFSDHNLLQFHHSISTVNSLRLCSTIISP</sequence>
<reference evidence="6 7" key="1">
    <citation type="submission" date="2023-01" db="EMBL/GenBank/DDBJ databases">
        <authorList>
            <person name="Kreplak J."/>
        </authorList>
    </citation>
    <scope>NUCLEOTIDE SEQUENCE [LARGE SCALE GENOMIC DNA]</scope>
</reference>
<feature type="domain" description="X8" evidence="5">
    <location>
        <begin position="2"/>
        <end position="60"/>
    </location>
</feature>
<dbReference type="EMBL" id="OX451738">
    <property type="protein sequence ID" value="CAI8604531.1"/>
    <property type="molecule type" value="Genomic_DNA"/>
</dbReference>
<dbReference type="Proteomes" id="UP001157006">
    <property type="component" value="Chromosome 3"/>
</dbReference>
<gene>
    <name evidence="6" type="ORF">VFH_III137280</name>
</gene>
<evidence type="ECO:0000313" key="7">
    <source>
        <dbReference type="Proteomes" id="UP001157006"/>
    </source>
</evidence>
<dbReference type="PANTHER" id="PTHR31044">
    <property type="entry name" value="BETA-1,3 GLUCANASE"/>
    <property type="match status" value="1"/>
</dbReference>
<keyword evidence="2" id="KW-0325">Glycoprotein</keyword>
<feature type="chain" id="PRO_5043852563" description="X8 domain-containing protein" evidence="4">
    <location>
        <begin position="22"/>
        <end position="126"/>
    </location>
</feature>
<dbReference type="GO" id="GO:0005886">
    <property type="term" value="C:plasma membrane"/>
    <property type="evidence" value="ECO:0007669"/>
    <property type="project" value="UniProtKB-SubCell"/>
</dbReference>
<accession>A0AAV1A2J6</accession>
<comment type="subcellular location">
    <subcellularLocation>
        <location evidence="1">Cell membrane</location>
        <topology evidence="1">Lipid-anchor</topology>
        <topology evidence="1">GPI-anchor</topology>
    </subcellularLocation>
</comment>
<organism evidence="6 7">
    <name type="scientific">Vicia faba</name>
    <name type="common">Broad bean</name>
    <name type="synonym">Faba vulgaris</name>
    <dbReference type="NCBI Taxonomy" id="3906"/>
    <lineage>
        <taxon>Eukaryota</taxon>
        <taxon>Viridiplantae</taxon>
        <taxon>Streptophyta</taxon>
        <taxon>Embryophyta</taxon>
        <taxon>Tracheophyta</taxon>
        <taxon>Spermatophyta</taxon>
        <taxon>Magnoliopsida</taxon>
        <taxon>eudicotyledons</taxon>
        <taxon>Gunneridae</taxon>
        <taxon>Pentapetalae</taxon>
        <taxon>rosids</taxon>
        <taxon>fabids</taxon>
        <taxon>Fabales</taxon>
        <taxon>Fabaceae</taxon>
        <taxon>Papilionoideae</taxon>
        <taxon>50 kb inversion clade</taxon>
        <taxon>NPAAA clade</taxon>
        <taxon>Hologalegina</taxon>
        <taxon>IRL clade</taxon>
        <taxon>Fabeae</taxon>
        <taxon>Vicia</taxon>
    </lineage>
</organism>
<evidence type="ECO:0000256" key="2">
    <source>
        <dbReference type="ARBA" id="ARBA00022622"/>
    </source>
</evidence>
<name>A0AAV1A2J6_VICFA</name>
<keyword evidence="7" id="KW-1185">Reference proteome</keyword>